<keyword evidence="3" id="KW-1185">Reference proteome</keyword>
<sequence length="462" mass="48139">MTEPETLALLEVKGSEAPEKSSPQALVPNGRQPEGEGGAESCGAESSGAGSSAGSPTAEEGTEDGLDSTVSEAATLPWGTGPQPSAPFPDPPGWRDIEPEPLRSEPPTKLEELSEDDANLLPEKAARAFVPIDLQCIERRPQEDLVVRCEAGEGERHRTRPPARATQPEPPERKWAEAAVRPPGRSCGACGGCGGRDGVRAVASVGAALVLFPCLLYGAYAFLPFDAPRLPTMSSRLIYTLRCGVFATFPIVLGEPGRGEGSGAGGRVPLPWASPAPPPGVPSRCRGGSPPPPRTLPRLPLPLGADPLCALPPSPLPQGSWCTGSASCASRRCGPSGSRGGRWRSTGAMWPSRSSSSSCTFSTWPCSPPTCPKRPSSCSLCSLVSLPSPGEWGFGWGPGEMRVLEGPRRLAWGDGGREPSGLCLSPHVRPASVPPLSPLHLASPGSRCVFPNKVEFRDPGTA</sequence>
<evidence type="ECO:0000313" key="2">
    <source>
        <dbReference type="Ensembl" id="ENSFCTP00005021338.1"/>
    </source>
</evidence>
<reference evidence="2" key="3">
    <citation type="submission" date="2025-09" db="UniProtKB">
        <authorList>
            <consortium name="Ensembl"/>
        </authorList>
    </citation>
    <scope>IDENTIFICATION</scope>
    <source>
        <strain evidence="2">breed Abyssinian</strain>
    </source>
</reference>
<name>A0ABI7XFR7_FELCA</name>
<feature type="region of interest" description="Disordered" evidence="1">
    <location>
        <begin position="258"/>
        <end position="296"/>
    </location>
</feature>
<feature type="compositionally biased region" description="Basic and acidic residues" evidence="1">
    <location>
        <begin position="93"/>
        <end position="112"/>
    </location>
</feature>
<reference evidence="2" key="2">
    <citation type="submission" date="2025-08" db="UniProtKB">
        <authorList>
            <consortium name="Ensembl"/>
        </authorList>
    </citation>
    <scope>IDENTIFICATION</scope>
    <source>
        <strain evidence="2">breed Abyssinian</strain>
    </source>
</reference>
<dbReference type="Proteomes" id="UP000823872">
    <property type="component" value="Chromosome F1"/>
</dbReference>
<dbReference type="Ensembl" id="ENSFCTT00005032132.1">
    <property type="protein sequence ID" value="ENSFCTP00005021338.1"/>
    <property type="gene ID" value="ENSFCTG00005011446.1"/>
</dbReference>
<dbReference type="PANTHER" id="PTHR31004:SF1">
    <property type="entry name" value="TRANSMEMBRANE PROTEIN 79"/>
    <property type="match status" value="1"/>
</dbReference>
<evidence type="ECO:0000256" key="1">
    <source>
        <dbReference type="SAM" id="MobiDB-lite"/>
    </source>
</evidence>
<protein>
    <submittedName>
        <fullName evidence="2">Transmembrane protein 79</fullName>
    </submittedName>
</protein>
<evidence type="ECO:0000313" key="3">
    <source>
        <dbReference type="Proteomes" id="UP000823872"/>
    </source>
</evidence>
<dbReference type="PANTHER" id="PTHR31004">
    <property type="entry name" value="TRANSMEMBRANE PROTEIN 79"/>
    <property type="match status" value="1"/>
</dbReference>
<feature type="region of interest" description="Disordered" evidence="1">
    <location>
        <begin position="151"/>
        <end position="174"/>
    </location>
</feature>
<gene>
    <name evidence="2" type="primary">TMEM79</name>
</gene>
<organism evidence="2 3">
    <name type="scientific">Felis catus</name>
    <name type="common">Cat</name>
    <name type="synonym">Felis silvestris catus</name>
    <dbReference type="NCBI Taxonomy" id="9685"/>
    <lineage>
        <taxon>Eukaryota</taxon>
        <taxon>Metazoa</taxon>
        <taxon>Chordata</taxon>
        <taxon>Craniata</taxon>
        <taxon>Vertebrata</taxon>
        <taxon>Euteleostomi</taxon>
        <taxon>Mammalia</taxon>
        <taxon>Eutheria</taxon>
        <taxon>Laurasiatheria</taxon>
        <taxon>Carnivora</taxon>
        <taxon>Feliformia</taxon>
        <taxon>Felidae</taxon>
        <taxon>Felinae</taxon>
        <taxon>Felis</taxon>
    </lineage>
</organism>
<proteinExistence type="predicted"/>
<accession>A0ABI7XFR7</accession>
<feature type="region of interest" description="Disordered" evidence="1">
    <location>
        <begin position="1"/>
        <end position="113"/>
    </location>
</feature>
<reference evidence="2 3" key="1">
    <citation type="submission" date="2021-02" db="EMBL/GenBank/DDBJ databases">
        <title>Safari Cat Assemblies.</title>
        <authorList>
            <person name="Bredemeyer K.R."/>
            <person name="Murphy W.J."/>
        </authorList>
    </citation>
    <scope>NUCLEOTIDE SEQUENCE [LARGE SCALE GENOMIC DNA]</scope>
</reference>
<dbReference type="GeneTree" id="ENSGT00390000002390"/>
<feature type="compositionally biased region" description="Low complexity" evidence="1">
    <location>
        <begin position="41"/>
        <end position="59"/>
    </location>
</feature>
<feature type="compositionally biased region" description="Pro residues" evidence="1">
    <location>
        <begin position="272"/>
        <end position="281"/>
    </location>
</feature>